<keyword evidence="1" id="KW-0732">Signal</keyword>
<accession>A0A2M3ZUK6</accession>
<dbReference type="AlphaFoldDB" id="A0A2M3ZUK6"/>
<organism evidence="2">
    <name type="scientific">Anopheles braziliensis</name>
    <dbReference type="NCBI Taxonomy" id="58242"/>
    <lineage>
        <taxon>Eukaryota</taxon>
        <taxon>Metazoa</taxon>
        <taxon>Ecdysozoa</taxon>
        <taxon>Arthropoda</taxon>
        <taxon>Hexapoda</taxon>
        <taxon>Insecta</taxon>
        <taxon>Pterygota</taxon>
        <taxon>Neoptera</taxon>
        <taxon>Endopterygota</taxon>
        <taxon>Diptera</taxon>
        <taxon>Nematocera</taxon>
        <taxon>Culicoidea</taxon>
        <taxon>Culicidae</taxon>
        <taxon>Anophelinae</taxon>
        <taxon>Anopheles</taxon>
    </lineage>
</organism>
<evidence type="ECO:0000256" key="1">
    <source>
        <dbReference type="SAM" id="SignalP"/>
    </source>
</evidence>
<feature type="signal peptide" evidence="1">
    <location>
        <begin position="1"/>
        <end position="22"/>
    </location>
</feature>
<dbReference type="EMBL" id="GGFM01011327">
    <property type="protein sequence ID" value="MBW32078.1"/>
    <property type="molecule type" value="Transcribed_RNA"/>
</dbReference>
<name>A0A2M3ZUK6_9DIPT</name>
<reference evidence="2" key="1">
    <citation type="submission" date="2018-01" db="EMBL/GenBank/DDBJ databases">
        <title>An insight into the sialome of Amazonian anophelines.</title>
        <authorList>
            <person name="Ribeiro J.M."/>
            <person name="Scarpassa V."/>
            <person name="Calvo E."/>
        </authorList>
    </citation>
    <scope>NUCLEOTIDE SEQUENCE</scope>
    <source>
        <tissue evidence="2">Salivary glands</tissue>
    </source>
</reference>
<proteinExistence type="predicted"/>
<sequence length="105" mass="11484">MCVLRSAIAHSFIRALFSLANASLSAVFIGDNRATLYVINASEIRFLLSSTSPAYSMQVANGRPKVVQKSSQAAQMQRCARLRNRLRPVSASSIAYRFRSVTTSA</sequence>
<protein>
    <submittedName>
        <fullName evidence="2">Putative secreted peptide</fullName>
    </submittedName>
</protein>
<evidence type="ECO:0000313" key="2">
    <source>
        <dbReference type="EMBL" id="MBW32078.1"/>
    </source>
</evidence>
<feature type="chain" id="PRO_5014610687" evidence="1">
    <location>
        <begin position="23"/>
        <end position="105"/>
    </location>
</feature>